<accession>A0A9N8KBU7</accession>
<gene>
    <name evidence="1" type="ORF">AWRI4620_LOCUS2330</name>
</gene>
<dbReference type="OrthoDB" id="191139at2759"/>
<organism evidence="1 2">
    <name type="scientific">Aureobasidium uvarum</name>
    <dbReference type="NCBI Taxonomy" id="2773716"/>
    <lineage>
        <taxon>Eukaryota</taxon>
        <taxon>Fungi</taxon>
        <taxon>Dikarya</taxon>
        <taxon>Ascomycota</taxon>
        <taxon>Pezizomycotina</taxon>
        <taxon>Dothideomycetes</taxon>
        <taxon>Dothideomycetidae</taxon>
        <taxon>Dothideales</taxon>
        <taxon>Saccotheciaceae</taxon>
        <taxon>Aureobasidium</taxon>
    </lineage>
</organism>
<sequence length="65" mass="7362">MTLKNGCKNSMWGATAPRKAIEDAAHYSPIAEPGKQAKWIRDQDLSDRLWKWTEGALRPYVTSQS</sequence>
<evidence type="ECO:0000313" key="1">
    <source>
        <dbReference type="EMBL" id="CAD0108075.1"/>
    </source>
</evidence>
<dbReference type="EMBL" id="CAINUL010000002">
    <property type="protein sequence ID" value="CAD0108075.1"/>
    <property type="molecule type" value="Genomic_DNA"/>
</dbReference>
<dbReference type="Proteomes" id="UP000745764">
    <property type="component" value="Unassembled WGS sequence"/>
</dbReference>
<name>A0A9N8KBU7_9PEZI</name>
<reference evidence="1" key="1">
    <citation type="submission" date="2020-06" db="EMBL/GenBank/DDBJ databases">
        <authorList>
            <person name="Onetto C."/>
        </authorList>
    </citation>
    <scope>NUCLEOTIDE SEQUENCE</scope>
</reference>
<protein>
    <submittedName>
        <fullName evidence="1">Uncharacterized protein</fullName>
    </submittedName>
</protein>
<proteinExistence type="predicted"/>
<keyword evidence="2" id="KW-1185">Reference proteome</keyword>
<evidence type="ECO:0000313" key="2">
    <source>
        <dbReference type="Proteomes" id="UP000745764"/>
    </source>
</evidence>
<comment type="caution">
    <text evidence="1">The sequence shown here is derived from an EMBL/GenBank/DDBJ whole genome shotgun (WGS) entry which is preliminary data.</text>
</comment>
<dbReference type="AlphaFoldDB" id="A0A9N8KBU7"/>